<reference evidence="2 3" key="1">
    <citation type="journal article" date="2019" name="Environ. Microbiol.">
        <title>An active ?-lactamase is a part of an orchestrated cell wall stress resistance network of Bacillus subtilis and related rhizosphere species.</title>
        <authorList>
            <person name="Bucher T."/>
            <person name="Keren-Paz A."/>
            <person name="Hausser J."/>
            <person name="Olender T."/>
            <person name="Cytryn E."/>
            <person name="Kolodkin-Gal I."/>
        </authorList>
    </citation>
    <scope>NUCLEOTIDE SEQUENCE [LARGE SCALE GENOMIC DNA]</scope>
    <source>
        <strain evidence="2 3">I5</strain>
    </source>
</reference>
<keyword evidence="1" id="KW-0472">Membrane</keyword>
<dbReference type="Proteomes" id="UP000305222">
    <property type="component" value="Unassembled WGS sequence"/>
</dbReference>
<feature type="non-terminal residue" evidence="2">
    <location>
        <position position="83"/>
    </location>
</feature>
<evidence type="ECO:0000313" key="3">
    <source>
        <dbReference type="Proteomes" id="UP000305222"/>
    </source>
</evidence>
<keyword evidence="1" id="KW-0812">Transmembrane</keyword>
<comment type="caution">
    <text evidence="2">The sequence shown here is derived from an EMBL/GenBank/DDBJ whole genome shotgun (WGS) entry which is preliminary data.</text>
</comment>
<keyword evidence="1" id="KW-1133">Transmembrane helix</keyword>
<dbReference type="AlphaFoldDB" id="A0A4U3AW44"/>
<accession>A0A4U3AW44</accession>
<organism evidence="2 3">
    <name type="scientific">Bacillus wiedmannii</name>
    <dbReference type="NCBI Taxonomy" id="1890302"/>
    <lineage>
        <taxon>Bacteria</taxon>
        <taxon>Bacillati</taxon>
        <taxon>Bacillota</taxon>
        <taxon>Bacilli</taxon>
        <taxon>Bacillales</taxon>
        <taxon>Bacillaceae</taxon>
        <taxon>Bacillus</taxon>
        <taxon>Bacillus cereus group</taxon>
    </lineage>
</organism>
<dbReference type="EMBL" id="SZON01001214">
    <property type="protein sequence ID" value="TKI92040.1"/>
    <property type="molecule type" value="Genomic_DNA"/>
</dbReference>
<gene>
    <name evidence="2" type="ORF">FC699_20835</name>
</gene>
<name>A0A4U3AW44_9BACI</name>
<evidence type="ECO:0000313" key="2">
    <source>
        <dbReference type="EMBL" id="TKI92040.1"/>
    </source>
</evidence>
<feature type="transmembrane region" description="Helical" evidence="1">
    <location>
        <begin position="12"/>
        <end position="34"/>
    </location>
</feature>
<proteinExistence type="predicted"/>
<dbReference type="Gene3D" id="2.60.120.1250">
    <property type="entry name" value="Peptidase M60, enhancin-like domain 1"/>
    <property type="match status" value="1"/>
</dbReference>
<evidence type="ECO:0000256" key="1">
    <source>
        <dbReference type="SAM" id="Phobius"/>
    </source>
</evidence>
<protein>
    <submittedName>
        <fullName evidence="2">Uncharacterized protein</fullName>
    </submittedName>
</protein>
<sequence length="83" mass="9317">MKKDTKKRQQGIAIKTLIAVNVLASPFIGGITGITKVAAEEQQITTEHVFYVPGKGDAEKIRDMDRRWFRFSTYEPTGLYASP</sequence>